<reference evidence="2 3" key="1">
    <citation type="submission" date="2018-09" db="EMBL/GenBank/DDBJ databases">
        <title>Genomic investigation of the strawberry pathogen Phytophthora fragariae indicates pathogenicity is determined by transcriptional variation in three key races.</title>
        <authorList>
            <person name="Adams T.M."/>
            <person name="Armitage A.D."/>
            <person name="Sobczyk M.K."/>
            <person name="Bates H.J."/>
            <person name="Dunwell J.M."/>
            <person name="Nellist C.F."/>
            <person name="Harrison R.J."/>
        </authorList>
    </citation>
    <scope>NUCLEOTIDE SEQUENCE [LARGE SCALE GENOMIC DNA]</scope>
    <source>
        <strain evidence="2 3">SCRP245</strain>
    </source>
</reference>
<dbReference type="InterPro" id="IPR036397">
    <property type="entry name" value="RNaseH_sf"/>
</dbReference>
<organism evidence="2 3">
    <name type="scientific">Phytophthora fragariae</name>
    <dbReference type="NCBI Taxonomy" id="53985"/>
    <lineage>
        <taxon>Eukaryota</taxon>
        <taxon>Sar</taxon>
        <taxon>Stramenopiles</taxon>
        <taxon>Oomycota</taxon>
        <taxon>Peronosporomycetes</taxon>
        <taxon>Peronosporales</taxon>
        <taxon>Peronosporaceae</taxon>
        <taxon>Phytophthora</taxon>
    </lineage>
</organism>
<dbReference type="GO" id="GO:0003677">
    <property type="term" value="F:DNA binding"/>
    <property type="evidence" value="ECO:0007669"/>
    <property type="project" value="InterPro"/>
</dbReference>
<accession>A0A6A3GPA5</accession>
<dbReference type="InterPro" id="IPR009057">
    <property type="entry name" value="Homeodomain-like_sf"/>
</dbReference>
<dbReference type="Gene3D" id="1.10.10.60">
    <property type="entry name" value="Homeodomain-like"/>
    <property type="match status" value="1"/>
</dbReference>
<dbReference type="AlphaFoldDB" id="A0A6A3GPA5"/>
<proteinExistence type="predicted"/>
<evidence type="ECO:0000259" key="1">
    <source>
        <dbReference type="Pfam" id="PF11427"/>
    </source>
</evidence>
<dbReference type="Pfam" id="PF11427">
    <property type="entry name" value="HTH_Tnp_Tc3_1"/>
    <property type="match status" value="1"/>
</dbReference>
<dbReference type="SUPFAM" id="SSF46689">
    <property type="entry name" value="Homeodomain-like"/>
    <property type="match status" value="1"/>
</dbReference>
<gene>
    <name evidence="2" type="ORF">PF011_g30698</name>
</gene>
<dbReference type="EMBL" id="QXFW01006699">
    <property type="protein sequence ID" value="KAE8958630.1"/>
    <property type="molecule type" value="Genomic_DNA"/>
</dbReference>
<dbReference type="Gene3D" id="3.30.420.10">
    <property type="entry name" value="Ribonuclease H-like superfamily/Ribonuclease H"/>
    <property type="match status" value="1"/>
</dbReference>
<evidence type="ECO:0000313" key="2">
    <source>
        <dbReference type="EMBL" id="KAE8958630.1"/>
    </source>
</evidence>
<protein>
    <recommendedName>
        <fullName evidence="1">Tc3 transposase DNA binding domain-containing protein</fullName>
    </recommendedName>
</protein>
<feature type="domain" description="Tc3 transposase DNA binding" evidence="1">
    <location>
        <begin position="2"/>
        <end position="41"/>
    </location>
</feature>
<dbReference type="Proteomes" id="UP000460718">
    <property type="component" value="Unassembled WGS sequence"/>
</dbReference>
<sequence>MEKGQILAYNDENLSISAIARRVGRSRNAVNNFLSDPEAYGMNKSPGRPKTLTTYAERSLLREASKAGVSARALKEKLGLPISVRRVQEVLHNSENMVHEKRLPCPLLKRGHIIARLKWADQFVEYRRKWNSVVFSDEKKINLDGTDGYQYY</sequence>
<dbReference type="InterPro" id="IPR025898">
    <property type="entry name" value="Tc3_transposase_DNA-bd_dom"/>
</dbReference>
<evidence type="ECO:0000313" key="3">
    <source>
        <dbReference type="Proteomes" id="UP000460718"/>
    </source>
</evidence>
<comment type="caution">
    <text evidence="2">The sequence shown here is derived from an EMBL/GenBank/DDBJ whole genome shotgun (WGS) entry which is preliminary data.</text>
</comment>
<name>A0A6A3GPA5_9STRA</name>